<evidence type="ECO:0000313" key="1">
    <source>
        <dbReference type="EMBL" id="KAI0029183.1"/>
    </source>
</evidence>
<proteinExistence type="predicted"/>
<protein>
    <submittedName>
        <fullName evidence="1">Uncharacterized protein</fullName>
    </submittedName>
</protein>
<comment type="caution">
    <text evidence="1">The sequence shown here is derived from an EMBL/GenBank/DDBJ whole genome shotgun (WGS) entry which is preliminary data.</text>
</comment>
<dbReference type="Proteomes" id="UP000814128">
    <property type="component" value="Unassembled WGS sequence"/>
</dbReference>
<accession>A0ACB8QBW5</accession>
<dbReference type="EMBL" id="MU273693">
    <property type="protein sequence ID" value="KAI0029183.1"/>
    <property type="molecule type" value="Genomic_DNA"/>
</dbReference>
<evidence type="ECO:0000313" key="2">
    <source>
        <dbReference type="Proteomes" id="UP000814128"/>
    </source>
</evidence>
<name>A0ACB8QBW5_9AGAM</name>
<reference evidence="1" key="2">
    <citation type="journal article" date="2022" name="New Phytol.">
        <title>Evolutionary transition to the ectomycorrhizal habit in the genomes of a hyperdiverse lineage of mushroom-forming fungi.</title>
        <authorList>
            <person name="Looney B."/>
            <person name="Miyauchi S."/>
            <person name="Morin E."/>
            <person name="Drula E."/>
            <person name="Courty P.E."/>
            <person name="Kohler A."/>
            <person name="Kuo A."/>
            <person name="LaButti K."/>
            <person name="Pangilinan J."/>
            <person name="Lipzen A."/>
            <person name="Riley R."/>
            <person name="Andreopoulos W."/>
            <person name="He G."/>
            <person name="Johnson J."/>
            <person name="Nolan M."/>
            <person name="Tritt A."/>
            <person name="Barry K.W."/>
            <person name="Grigoriev I.V."/>
            <person name="Nagy L.G."/>
            <person name="Hibbett D."/>
            <person name="Henrissat B."/>
            <person name="Matheny P.B."/>
            <person name="Labbe J."/>
            <person name="Martin F.M."/>
        </authorList>
    </citation>
    <scope>NUCLEOTIDE SEQUENCE</scope>
    <source>
        <strain evidence="1">EC-137</strain>
    </source>
</reference>
<keyword evidence="2" id="KW-1185">Reference proteome</keyword>
<gene>
    <name evidence="1" type="ORF">K488DRAFT_56983</name>
</gene>
<sequence length="202" mass="21672">MSALQPLQLLATTERIRSQSKPEVSVGGETLVISKVHMWRNDQPRVSTLAEEAERSSSPKILSPTNVSLTLRRKGGASANASAPDGLDSSAQPYIVALHVLRDDIPATAPVTSMDDPTVMHFVWPAPPTTFGAAAQEPAREGAYFLADAVDGGTGLSLSAWNGPTWSTLRNGIDDTLEYIAVVEFQSGIFLASDKHRVEVIY</sequence>
<organism evidence="1 2">
    <name type="scientific">Vararia minispora EC-137</name>
    <dbReference type="NCBI Taxonomy" id="1314806"/>
    <lineage>
        <taxon>Eukaryota</taxon>
        <taxon>Fungi</taxon>
        <taxon>Dikarya</taxon>
        <taxon>Basidiomycota</taxon>
        <taxon>Agaricomycotina</taxon>
        <taxon>Agaricomycetes</taxon>
        <taxon>Russulales</taxon>
        <taxon>Lachnocladiaceae</taxon>
        <taxon>Vararia</taxon>
    </lineage>
</organism>
<reference evidence="1" key="1">
    <citation type="submission" date="2021-02" db="EMBL/GenBank/DDBJ databases">
        <authorList>
            <consortium name="DOE Joint Genome Institute"/>
            <person name="Ahrendt S."/>
            <person name="Looney B.P."/>
            <person name="Miyauchi S."/>
            <person name="Morin E."/>
            <person name="Drula E."/>
            <person name="Courty P.E."/>
            <person name="Chicoki N."/>
            <person name="Fauchery L."/>
            <person name="Kohler A."/>
            <person name="Kuo A."/>
            <person name="Labutti K."/>
            <person name="Pangilinan J."/>
            <person name="Lipzen A."/>
            <person name="Riley R."/>
            <person name="Andreopoulos W."/>
            <person name="He G."/>
            <person name="Johnson J."/>
            <person name="Barry K.W."/>
            <person name="Grigoriev I.V."/>
            <person name="Nagy L."/>
            <person name="Hibbett D."/>
            <person name="Henrissat B."/>
            <person name="Matheny P.B."/>
            <person name="Labbe J."/>
            <person name="Martin F."/>
        </authorList>
    </citation>
    <scope>NUCLEOTIDE SEQUENCE</scope>
    <source>
        <strain evidence="1">EC-137</strain>
    </source>
</reference>